<dbReference type="PROSITE" id="PS51257">
    <property type="entry name" value="PROKAR_LIPOPROTEIN"/>
    <property type="match status" value="1"/>
</dbReference>
<comment type="caution">
    <text evidence="2">The sequence shown here is derived from an EMBL/GenBank/DDBJ whole genome shotgun (WGS) entry which is preliminary data.</text>
</comment>
<sequence length="230" mass="24079">MHRPAPTRATVLTAGALALAAVACGCTSAPIPGTASQAPDGPYRERLIDQLDLPLPVFDNWEIVDAARQPTREDRHADIRDISPKDCAVDATSTRAADDVIYGGSRWTGAQGSGPNGQAFTVSVHASNPAQTDDLTQYLSACAQTEFETSSGRAKSILARTSALEQAGFDEVIGFSEVRTRGQQTTSGLTVVGRANSLALVLVFTNSGDLDTADATAVWKAAAEKFGKNG</sequence>
<dbReference type="EMBL" id="JAEMNV010000002">
    <property type="protein sequence ID" value="MBJ8338566.1"/>
    <property type="molecule type" value="Genomic_DNA"/>
</dbReference>
<reference evidence="2" key="1">
    <citation type="submission" date="2020-12" db="EMBL/GenBank/DDBJ databases">
        <title>Antrihabitans popcorni sp. nov. and Antrihabitans auranticaus sp. nov., isolated from a larva cave.</title>
        <authorList>
            <person name="Lee S.D."/>
            <person name="Kim I.S."/>
        </authorList>
    </citation>
    <scope>NUCLEOTIDE SEQUENCE</scope>
    <source>
        <strain evidence="2">YC3-6</strain>
    </source>
</reference>
<accession>A0A934U201</accession>
<evidence type="ECO:0000313" key="3">
    <source>
        <dbReference type="Proteomes" id="UP000655868"/>
    </source>
</evidence>
<evidence type="ECO:0008006" key="4">
    <source>
        <dbReference type="Google" id="ProtNLM"/>
    </source>
</evidence>
<dbReference type="RefSeq" id="WP_199703240.1">
    <property type="nucleotide sequence ID" value="NZ_JAEMNV010000002.1"/>
</dbReference>
<dbReference type="AlphaFoldDB" id="A0A934U201"/>
<feature type="signal peptide" evidence="1">
    <location>
        <begin position="1"/>
        <end position="23"/>
    </location>
</feature>
<protein>
    <recommendedName>
        <fullName evidence="4">Sensor domain-containing protein</fullName>
    </recommendedName>
</protein>
<feature type="chain" id="PRO_5039438261" description="Sensor domain-containing protein" evidence="1">
    <location>
        <begin position="24"/>
        <end position="230"/>
    </location>
</feature>
<name>A0A934U201_9NOCA</name>
<dbReference type="PROSITE" id="PS51318">
    <property type="entry name" value="TAT"/>
    <property type="match status" value="1"/>
</dbReference>
<proteinExistence type="predicted"/>
<evidence type="ECO:0000256" key="1">
    <source>
        <dbReference type="SAM" id="SignalP"/>
    </source>
</evidence>
<organism evidence="2 3">
    <name type="scientific">Antrihabitans stalagmiti</name>
    <dbReference type="NCBI Taxonomy" id="2799499"/>
    <lineage>
        <taxon>Bacteria</taxon>
        <taxon>Bacillati</taxon>
        <taxon>Actinomycetota</taxon>
        <taxon>Actinomycetes</taxon>
        <taxon>Mycobacteriales</taxon>
        <taxon>Nocardiaceae</taxon>
        <taxon>Antrihabitans</taxon>
    </lineage>
</organism>
<evidence type="ECO:0000313" key="2">
    <source>
        <dbReference type="EMBL" id="MBJ8338566.1"/>
    </source>
</evidence>
<keyword evidence="1" id="KW-0732">Signal</keyword>
<gene>
    <name evidence="2" type="ORF">JGU71_06695</name>
</gene>
<dbReference type="InterPro" id="IPR006311">
    <property type="entry name" value="TAT_signal"/>
</dbReference>
<dbReference type="Proteomes" id="UP000655868">
    <property type="component" value="Unassembled WGS sequence"/>
</dbReference>
<keyword evidence="3" id="KW-1185">Reference proteome</keyword>